<keyword evidence="2" id="KW-1185">Reference proteome</keyword>
<reference evidence="2" key="1">
    <citation type="journal article" date="2023" name="Front. Plant Sci.">
        <title>Chromosomal-level genome assembly of Melastoma candidum provides insights into trichome evolution.</title>
        <authorList>
            <person name="Zhong Y."/>
            <person name="Wu W."/>
            <person name="Sun C."/>
            <person name="Zou P."/>
            <person name="Liu Y."/>
            <person name="Dai S."/>
            <person name="Zhou R."/>
        </authorList>
    </citation>
    <scope>NUCLEOTIDE SEQUENCE [LARGE SCALE GENOMIC DNA]</scope>
</reference>
<gene>
    <name evidence="1" type="ORF">MLD38_025842</name>
</gene>
<dbReference type="EMBL" id="CM042886">
    <property type="protein sequence ID" value="KAI4341072.1"/>
    <property type="molecule type" value="Genomic_DNA"/>
</dbReference>
<evidence type="ECO:0000313" key="1">
    <source>
        <dbReference type="EMBL" id="KAI4341072.1"/>
    </source>
</evidence>
<sequence length="495" mass="55654">MRIPVDDRYWSNIDDDTVRAVSFGLVATTALVSMFLVMAVFERLFRRAGGGHSSASGRGIWDVEVRPQFQELVRKTNDFADEKKREKGQMTLGPRLPILAPWQMRHMKGTEPLIEKDDYLSGLIGKHEKSLMPGKIEEEASAAGSSVEEVEANLARRPEKNKPAPIAKENLPQRDDSLGEDPQATKPSIVDPPIAKKEGSVEVVPPVIGPSTVDTSTTDKSRIPPKSLERNPEFDMIDYEDLFMPPSPKAEDPSITVGGAIEGVTRDVSEECSNEKANRNVNTNVLQDVNPTRDVEVYSISSDPTIRETIPDRTTLVTSFECDDTPVNSYPEIPSQVNIDPNEPSRLALRLLEALPREELSRSNFDEIFQIIDAIERDTKAPITLLGICQNVRESFWKSWEDREKVLSDDKQLREFSSKLTDIQSIQDKMTTIVTEHRRLVEENQRLRAEIAELSTKLEKGEAEVAIQEREMTAIQVEIGSNRLPTYEIQELVSF</sequence>
<evidence type="ECO:0000313" key="2">
    <source>
        <dbReference type="Proteomes" id="UP001057402"/>
    </source>
</evidence>
<comment type="caution">
    <text evidence="1">The sequence shown here is derived from an EMBL/GenBank/DDBJ whole genome shotgun (WGS) entry which is preliminary data.</text>
</comment>
<proteinExistence type="predicted"/>
<name>A0ACB9NZI5_9MYRT</name>
<accession>A0ACB9NZI5</accession>
<organism evidence="1 2">
    <name type="scientific">Melastoma candidum</name>
    <dbReference type="NCBI Taxonomy" id="119954"/>
    <lineage>
        <taxon>Eukaryota</taxon>
        <taxon>Viridiplantae</taxon>
        <taxon>Streptophyta</taxon>
        <taxon>Embryophyta</taxon>
        <taxon>Tracheophyta</taxon>
        <taxon>Spermatophyta</taxon>
        <taxon>Magnoliopsida</taxon>
        <taxon>eudicotyledons</taxon>
        <taxon>Gunneridae</taxon>
        <taxon>Pentapetalae</taxon>
        <taxon>rosids</taxon>
        <taxon>malvids</taxon>
        <taxon>Myrtales</taxon>
        <taxon>Melastomataceae</taxon>
        <taxon>Melastomatoideae</taxon>
        <taxon>Melastomateae</taxon>
        <taxon>Melastoma</taxon>
    </lineage>
</organism>
<dbReference type="Proteomes" id="UP001057402">
    <property type="component" value="Chromosome 7"/>
</dbReference>
<protein>
    <submittedName>
        <fullName evidence="1">Uncharacterized protein</fullName>
    </submittedName>
</protein>